<evidence type="ECO:0000256" key="4">
    <source>
        <dbReference type="ARBA" id="ARBA00023065"/>
    </source>
</evidence>
<feature type="non-terminal residue" evidence="8">
    <location>
        <position position="1"/>
    </location>
</feature>
<name>A0A9P9EYX6_9HYPO</name>
<dbReference type="Proteomes" id="UP000717696">
    <property type="component" value="Unassembled WGS sequence"/>
</dbReference>
<dbReference type="GO" id="GO:0006814">
    <property type="term" value="P:sodium ion transport"/>
    <property type="evidence" value="ECO:0007669"/>
    <property type="project" value="UniProtKB-KW"/>
</dbReference>
<keyword evidence="1" id="KW-0813">Transport</keyword>
<evidence type="ECO:0000256" key="3">
    <source>
        <dbReference type="ARBA" id="ARBA00023053"/>
    </source>
</evidence>
<dbReference type="Gene3D" id="1.20.1530.20">
    <property type="match status" value="1"/>
</dbReference>
<accession>A0A9P9EYX6</accession>
<evidence type="ECO:0000256" key="7">
    <source>
        <dbReference type="SAM" id="Phobius"/>
    </source>
</evidence>
<evidence type="ECO:0000313" key="8">
    <source>
        <dbReference type="EMBL" id="KAH7147065.1"/>
    </source>
</evidence>
<keyword evidence="7" id="KW-0472">Membrane</keyword>
<organism evidence="8 9">
    <name type="scientific">Dactylonectria estremocensis</name>
    <dbReference type="NCBI Taxonomy" id="1079267"/>
    <lineage>
        <taxon>Eukaryota</taxon>
        <taxon>Fungi</taxon>
        <taxon>Dikarya</taxon>
        <taxon>Ascomycota</taxon>
        <taxon>Pezizomycotina</taxon>
        <taxon>Sordariomycetes</taxon>
        <taxon>Hypocreomycetidae</taxon>
        <taxon>Hypocreales</taxon>
        <taxon>Nectriaceae</taxon>
        <taxon>Dactylonectria</taxon>
    </lineage>
</organism>
<keyword evidence="3" id="KW-0915">Sodium</keyword>
<dbReference type="AlphaFoldDB" id="A0A9P9EYX6"/>
<dbReference type="GO" id="GO:0015297">
    <property type="term" value="F:antiporter activity"/>
    <property type="evidence" value="ECO:0007669"/>
    <property type="project" value="UniProtKB-KW"/>
</dbReference>
<feature type="compositionally biased region" description="Low complexity" evidence="6">
    <location>
        <begin position="42"/>
        <end position="54"/>
    </location>
</feature>
<evidence type="ECO:0000256" key="1">
    <source>
        <dbReference type="ARBA" id="ARBA00022448"/>
    </source>
</evidence>
<sequence>IAGAATSWWDAEVPHPALHGVAPNATSSPLQDASEREDRTAESSANESSNDATSQSKDKAPCGPTFSGSYIYEHYYMQPLDKILRPFFFASIGFSILITEMFRGPIVWKGIVYAVLMLISKLLCGLWLIRISFTPRLPTNLPIVLKFSKLKMTPYTGEPREKQISPPNTDPAESSQSQKSSRPSSRPAAEAQTRSRHTEPAGVKPRSIYPASIIGCAMVARGENGFLISSIAESKGVFESSSSDSGESSDMLLVVTWAIVLCTILGPLAVGLLVRRVKQLQQGVGKQGRVVQGDVLGVWGLS</sequence>
<keyword evidence="7" id="KW-1133">Transmembrane helix</keyword>
<feature type="region of interest" description="Disordered" evidence="6">
    <location>
        <begin position="156"/>
        <end position="204"/>
    </location>
</feature>
<feature type="transmembrane region" description="Helical" evidence="7">
    <location>
        <begin position="251"/>
        <end position="274"/>
    </location>
</feature>
<keyword evidence="5" id="KW-0739">Sodium transport</keyword>
<feature type="compositionally biased region" description="Low complexity" evidence="6">
    <location>
        <begin position="171"/>
        <end position="192"/>
    </location>
</feature>
<dbReference type="EMBL" id="JAGMUU010000008">
    <property type="protein sequence ID" value="KAH7147065.1"/>
    <property type="molecule type" value="Genomic_DNA"/>
</dbReference>
<comment type="caution">
    <text evidence="8">The sequence shown here is derived from an EMBL/GenBank/DDBJ whole genome shotgun (WGS) entry which is preliminary data.</text>
</comment>
<feature type="transmembrane region" description="Helical" evidence="7">
    <location>
        <begin position="111"/>
        <end position="133"/>
    </location>
</feature>
<keyword evidence="9" id="KW-1185">Reference proteome</keyword>
<evidence type="ECO:0000256" key="2">
    <source>
        <dbReference type="ARBA" id="ARBA00022449"/>
    </source>
</evidence>
<evidence type="ECO:0000256" key="6">
    <source>
        <dbReference type="SAM" id="MobiDB-lite"/>
    </source>
</evidence>
<feature type="non-terminal residue" evidence="8">
    <location>
        <position position="302"/>
    </location>
</feature>
<protein>
    <submittedName>
        <fullName evidence="8">Uncharacterized protein</fullName>
    </submittedName>
</protein>
<dbReference type="PANTHER" id="PTHR43562">
    <property type="entry name" value="NAPA-TYPE SODIUM/HYDROGEN ANTIPORTER"/>
    <property type="match status" value="1"/>
</dbReference>
<feature type="region of interest" description="Disordered" evidence="6">
    <location>
        <begin position="15"/>
        <end position="61"/>
    </location>
</feature>
<evidence type="ECO:0000256" key="5">
    <source>
        <dbReference type="ARBA" id="ARBA00023201"/>
    </source>
</evidence>
<dbReference type="OrthoDB" id="1288932at2759"/>
<dbReference type="InterPro" id="IPR038770">
    <property type="entry name" value="Na+/solute_symporter_sf"/>
</dbReference>
<dbReference type="PANTHER" id="PTHR43562:SF3">
    <property type="entry name" value="SODIUM ION_PROTON EXCHANGER (EUROFUNG)"/>
    <property type="match status" value="1"/>
</dbReference>
<keyword evidence="7" id="KW-0812">Transmembrane</keyword>
<gene>
    <name evidence="8" type="ORF">B0J13DRAFT_402967</name>
</gene>
<keyword evidence="4" id="KW-0406">Ion transport</keyword>
<proteinExistence type="predicted"/>
<reference evidence="8" key="1">
    <citation type="journal article" date="2021" name="Nat. Commun.">
        <title>Genetic determinants of endophytism in the Arabidopsis root mycobiome.</title>
        <authorList>
            <person name="Mesny F."/>
            <person name="Miyauchi S."/>
            <person name="Thiergart T."/>
            <person name="Pickel B."/>
            <person name="Atanasova L."/>
            <person name="Karlsson M."/>
            <person name="Huettel B."/>
            <person name="Barry K.W."/>
            <person name="Haridas S."/>
            <person name="Chen C."/>
            <person name="Bauer D."/>
            <person name="Andreopoulos W."/>
            <person name="Pangilinan J."/>
            <person name="LaButti K."/>
            <person name="Riley R."/>
            <person name="Lipzen A."/>
            <person name="Clum A."/>
            <person name="Drula E."/>
            <person name="Henrissat B."/>
            <person name="Kohler A."/>
            <person name="Grigoriev I.V."/>
            <person name="Martin F.M."/>
            <person name="Hacquard S."/>
        </authorList>
    </citation>
    <scope>NUCLEOTIDE SEQUENCE</scope>
    <source>
        <strain evidence="8">MPI-CAGE-AT-0021</strain>
    </source>
</reference>
<keyword evidence="2" id="KW-0050">Antiport</keyword>
<evidence type="ECO:0000313" key="9">
    <source>
        <dbReference type="Proteomes" id="UP000717696"/>
    </source>
</evidence>